<evidence type="ECO:0000313" key="2">
    <source>
        <dbReference type="Proteomes" id="UP000184050"/>
    </source>
</evidence>
<evidence type="ECO:0000313" key="1">
    <source>
        <dbReference type="EMBL" id="SHJ17077.1"/>
    </source>
</evidence>
<organism evidence="1 2">
    <name type="scientific">Tangfeifania diversioriginum</name>
    <dbReference type="NCBI Taxonomy" id="1168035"/>
    <lineage>
        <taxon>Bacteria</taxon>
        <taxon>Pseudomonadati</taxon>
        <taxon>Bacteroidota</taxon>
        <taxon>Bacteroidia</taxon>
        <taxon>Marinilabiliales</taxon>
        <taxon>Prolixibacteraceae</taxon>
        <taxon>Tangfeifania</taxon>
    </lineage>
</organism>
<gene>
    <name evidence="1" type="ORF">SAMN05444280_11280</name>
</gene>
<dbReference type="Proteomes" id="UP000184050">
    <property type="component" value="Unassembled WGS sequence"/>
</dbReference>
<dbReference type="STRING" id="1168035.SAMN05444280_11280"/>
<dbReference type="AlphaFoldDB" id="A0A1M6H4A9"/>
<protein>
    <submittedName>
        <fullName evidence="1">Uncharacterized protein</fullName>
    </submittedName>
</protein>
<sequence>MELLKKYFAGHFPDDKQFWKTLNETSPVKDEVEKLCAEHGISKNTEILSKLYFVAKVVRFRSENVTPKHENKKNMQYKRELFNLFMHLLKKRSTTTTDKPIFQTLIAKEHHRSHYITDPVLLSQYEDFIFDTVSEMFIGKKWNQLNQHIEYEGNFIDESFRVKNDERGQIITEVQQWLNEFGTPEKGLLRNQSYFTGLFLRSVKKFIKRETDRKYESDRQLHFFMGKLCVLIGILHPGDRDQIIKEIENKLRAVNS</sequence>
<reference evidence="1 2" key="1">
    <citation type="submission" date="2016-11" db="EMBL/GenBank/DDBJ databases">
        <authorList>
            <person name="Jaros S."/>
            <person name="Januszkiewicz K."/>
            <person name="Wedrychowicz H."/>
        </authorList>
    </citation>
    <scope>NUCLEOTIDE SEQUENCE [LARGE SCALE GENOMIC DNA]</scope>
    <source>
        <strain evidence="1 2">DSM 27063</strain>
    </source>
</reference>
<proteinExistence type="predicted"/>
<keyword evidence="2" id="KW-1185">Reference proteome</keyword>
<dbReference type="RefSeq" id="WP_073168791.1">
    <property type="nucleotide sequence ID" value="NZ_FQZE01000012.1"/>
</dbReference>
<accession>A0A1M6H4A9</accession>
<name>A0A1M6H4A9_9BACT</name>
<dbReference type="EMBL" id="FQZE01000012">
    <property type="protein sequence ID" value="SHJ17077.1"/>
    <property type="molecule type" value="Genomic_DNA"/>
</dbReference>